<evidence type="ECO:0000313" key="7">
    <source>
        <dbReference type="EMBL" id="KAK7072156.1"/>
    </source>
</evidence>
<dbReference type="GO" id="GO:0005737">
    <property type="term" value="C:cytoplasm"/>
    <property type="evidence" value="ECO:0007669"/>
    <property type="project" value="UniProtKB-SubCell"/>
</dbReference>
<dbReference type="EMBL" id="JAXCGZ010013638">
    <property type="protein sequence ID" value="KAK7072156.1"/>
    <property type="molecule type" value="Genomic_DNA"/>
</dbReference>
<dbReference type="PANTHER" id="PTHR12843">
    <property type="entry name" value="PROTEIN-LYSINE N-METHYLTRANSFERASE METTL10"/>
    <property type="match status" value="1"/>
</dbReference>
<sequence length="222" mass="25132">MAEGSELPSSELGTIEYWDMTYKRDVMNFKSHGDLGEIWFGEESMERILNWMLKSEEITPEGSVLDVGCGNGLFLVHLAFEGFTRLYGIDYSRNAIELARAIAEEKKLNIAYEEVNFLAEGHVDGLASKKYDVVHDKGTYDAISLNPDDPRAKRIAYIKAAHRVIEDHGLFIITSCNWTNEELQNHFTGYFRLEYEIPTPSFMFGGKVGSQVTSAVFKKVVL</sequence>
<accession>A0AAN8ZX99</accession>
<keyword evidence="8" id="KW-1185">Reference proteome</keyword>
<evidence type="ECO:0000256" key="3">
    <source>
        <dbReference type="ARBA" id="ARBA00022679"/>
    </source>
</evidence>
<keyword evidence="1 5" id="KW-0963">Cytoplasm</keyword>
<dbReference type="GO" id="GO:0032259">
    <property type="term" value="P:methylation"/>
    <property type="evidence" value="ECO:0007669"/>
    <property type="project" value="UniProtKB-KW"/>
</dbReference>
<dbReference type="Proteomes" id="UP001381693">
    <property type="component" value="Unassembled WGS sequence"/>
</dbReference>
<evidence type="ECO:0000256" key="1">
    <source>
        <dbReference type="ARBA" id="ARBA00022490"/>
    </source>
</evidence>
<proteinExistence type="inferred from homology"/>
<evidence type="ECO:0000256" key="5">
    <source>
        <dbReference type="HAMAP-Rule" id="MF_03188"/>
    </source>
</evidence>
<dbReference type="GO" id="GO:0016279">
    <property type="term" value="F:protein-lysine N-methyltransferase activity"/>
    <property type="evidence" value="ECO:0007669"/>
    <property type="project" value="UniProtKB-UniRule"/>
</dbReference>
<keyword evidence="4 5" id="KW-0949">S-adenosyl-L-methionine</keyword>
<comment type="caution">
    <text evidence="7">The sequence shown here is derived from an EMBL/GenBank/DDBJ whole genome shotgun (WGS) entry which is preliminary data.</text>
</comment>
<evidence type="ECO:0000256" key="2">
    <source>
        <dbReference type="ARBA" id="ARBA00022603"/>
    </source>
</evidence>
<name>A0AAN8ZX99_HALRR</name>
<protein>
    <recommendedName>
        <fullName evidence="5">Protein-lysine N-methyltransferase SK128_024874</fullName>
        <ecNumber evidence="5">2.1.1.-</ecNumber>
    </recommendedName>
</protein>
<dbReference type="SUPFAM" id="SSF53335">
    <property type="entry name" value="S-adenosyl-L-methionine-dependent methyltransferases"/>
    <property type="match status" value="1"/>
</dbReference>
<evidence type="ECO:0000259" key="6">
    <source>
        <dbReference type="Pfam" id="PF13847"/>
    </source>
</evidence>
<comment type="function">
    <text evidence="5">S-adenosyl-L-methionine-dependent protein-lysine N-methyltransferase that methylates elongation factor 1-alpha.</text>
</comment>
<dbReference type="AlphaFoldDB" id="A0AAN8ZX99"/>
<keyword evidence="2 5" id="KW-0489">Methyltransferase</keyword>
<dbReference type="CDD" id="cd02440">
    <property type="entry name" value="AdoMet_MTases"/>
    <property type="match status" value="1"/>
</dbReference>
<gene>
    <name evidence="7" type="primary">METTL10</name>
    <name evidence="7" type="ORF">SK128_024874</name>
</gene>
<dbReference type="EC" id="2.1.1.-" evidence="5"/>
<feature type="domain" description="Methyltransferase" evidence="6">
    <location>
        <begin position="60"/>
        <end position="187"/>
    </location>
</feature>
<keyword evidence="3 5" id="KW-0808">Transferase</keyword>
<dbReference type="InterPro" id="IPR025714">
    <property type="entry name" value="Methyltranfer_dom"/>
</dbReference>
<reference evidence="7 8" key="1">
    <citation type="submission" date="2023-11" db="EMBL/GenBank/DDBJ databases">
        <title>Halocaridina rubra genome assembly.</title>
        <authorList>
            <person name="Smith C."/>
        </authorList>
    </citation>
    <scope>NUCLEOTIDE SEQUENCE [LARGE SCALE GENOMIC DNA]</scope>
    <source>
        <strain evidence="7">EP-1</strain>
        <tissue evidence="7">Whole</tissue>
    </source>
</reference>
<comment type="similarity">
    <text evidence="5">Belongs to the class I-like SAM-binding methyltransferase superfamily. EFM4 family.</text>
</comment>
<organism evidence="7 8">
    <name type="scientific">Halocaridina rubra</name>
    <name type="common">Hawaiian red shrimp</name>
    <dbReference type="NCBI Taxonomy" id="373956"/>
    <lineage>
        <taxon>Eukaryota</taxon>
        <taxon>Metazoa</taxon>
        <taxon>Ecdysozoa</taxon>
        <taxon>Arthropoda</taxon>
        <taxon>Crustacea</taxon>
        <taxon>Multicrustacea</taxon>
        <taxon>Malacostraca</taxon>
        <taxon>Eumalacostraca</taxon>
        <taxon>Eucarida</taxon>
        <taxon>Decapoda</taxon>
        <taxon>Pleocyemata</taxon>
        <taxon>Caridea</taxon>
        <taxon>Atyoidea</taxon>
        <taxon>Atyidae</taxon>
        <taxon>Halocaridina</taxon>
    </lineage>
</organism>
<dbReference type="Gene3D" id="3.40.50.150">
    <property type="entry name" value="Vaccinia Virus protein VP39"/>
    <property type="match status" value="1"/>
</dbReference>
<dbReference type="InterPro" id="IPR029063">
    <property type="entry name" value="SAM-dependent_MTases_sf"/>
</dbReference>
<dbReference type="Pfam" id="PF13847">
    <property type="entry name" value="Methyltransf_31"/>
    <property type="match status" value="1"/>
</dbReference>
<dbReference type="HAMAP" id="MF_03188">
    <property type="entry name" value="Methyltr_EFM4"/>
    <property type="match status" value="1"/>
</dbReference>
<dbReference type="InterPro" id="IPR026635">
    <property type="entry name" value="Efm4/METTL10"/>
</dbReference>
<comment type="subcellular location">
    <subcellularLocation>
        <location evidence="5">Cytoplasm</location>
    </subcellularLocation>
</comment>
<dbReference type="PANTHER" id="PTHR12843:SF5">
    <property type="entry name" value="EEF1A LYSINE METHYLTRANSFERASE 2"/>
    <property type="match status" value="1"/>
</dbReference>
<evidence type="ECO:0000256" key="4">
    <source>
        <dbReference type="ARBA" id="ARBA00022691"/>
    </source>
</evidence>
<evidence type="ECO:0000313" key="8">
    <source>
        <dbReference type="Proteomes" id="UP001381693"/>
    </source>
</evidence>